<evidence type="ECO:0000259" key="2">
    <source>
        <dbReference type="Pfam" id="PF02878"/>
    </source>
</evidence>
<dbReference type="GO" id="GO:0000287">
    <property type="term" value="F:magnesium ion binding"/>
    <property type="evidence" value="ECO:0007669"/>
    <property type="project" value="InterPro"/>
</dbReference>
<dbReference type="PANTHER" id="PTHR45955:SF1">
    <property type="entry name" value="PHOSPHOACETYLGLUCOSAMINE MUTASE"/>
    <property type="match status" value="1"/>
</dbReference>
<dbReference type="GO" id="GO:0006048">
    <property type="term" value="P:UDP-N-acetylglucosamine biosynthetic process"/>
    <property type="evidence" value="ECO:0007669"/>
    <property type="project" value="TreeGrafter"/>
</dbReference>
<dbReference type="PROSITE" id="PS00710">
    <property type="entry name" value="PGM_PMM"/>
    <property type="match status" value="1"/>
</dbReference>
<feature type="domain" description="Alpha-D-phosphohexomutase alpha/beta/alpha" evidence="2">
    <location>
        <begin position="75"/>
        <end position="105"/>
    </location>
</feature>
<gene>
    <name evidence="3" type="primary">SPAC13C5.05c_0</name>
    <name evidence="3" type="ORF">g.33241</name>
</gene>
<proteinExistence type="inferred from homology"/>
<dbReference type="SUPFAM" id="SSF53738">
    <property type="entry name" value="Phosphoglucomutase, first 3 domains"/>
    <property type="match status" value="1"/>
</dbReference>
<dbReference type="InterPro" id="IPR005844">
    <property type="entry name" value="A-D-PHexomutase_a/b/a-I"/>
</dbReference>
<dbReference type="Gene3D" id="3.40.120.10">
    <property type="entry name" value="Alpha-D-Glucose-1,6-Bisphosphate, subunit A, domain 3"/>
    <property type="match status" value="1"/>
</dbReference>
<dbReference type="Pfam" id="PF02878">
    <property type="entry name" value="PGM_PMM_I"/>
    <property type="match status" value="1"/>
</dbReference>
<evidence type="ECO:0000256" key="1">
    <source>
        <dbReference type="ARBA" id="ARBA00010231"/>
    </source>
</evidence>
<accession>A0A146LS24</accession>
<dbReference type="AlphaFoldDB" id="A0A146LS24"/>
<dbReference type="GO" id="GO:0005975">
    <property type="term" value="P:carbohydrate metabolic process"/>
    <property type="evidence" value="ECO:0007669"/>
    <property type="project" value="InterPro"/>
</dbReference>
<dbReference type="PANTHER" id="PTHR45955">
    <property type="entry name" value="PHOSPHOACETYLGLUCOSAMINE MUTASE"/>
    <property type="match status" value="1"/>
</dbReference>
<protein>
    <submittedName>
        <fullName evidence="3">Putative phosphoacetylglucosamine mutase 1</fullName>
    </submittedName>
</protein>
<dbReference type="InterPro" id="IPR016066">
    <property type="entry name" value="A-D-PHexomutase_CS"/>
</dbReference>
<dbReference type="InterPro" id="IPR016055">
    <property type="entry name" value="A-D-PHexomutase_a/b/a-I/II/III"/>
</dbReference>
<dbReference type="EMBL" id="GDHC01008005">
    <property type="protein sequence ID" value="JAQ10624.1"/>
    <property type="molecule type" value="Transcribed_RNA"/>
</dbReference>
<evidence type="ECO:0000313" key="3">
    <source>
        <dbReference type="EMBL" id="JAQ10624.1"/>
    </source>
</evidence>
<sequence>MEFQAPEAVQGTRSREQLISYLMHATPRKCIDGVPLQFVYGTAGFRARATHLPSVVARVGVVAAVRALSIPNARTIGVMITASHNPECDNGVKIIEPDGGMLDMEWEE</sequence>
<comment type="similarity">
    <text evidence="1">Belongs to the phosphohexose mutase family.</text>
</comment>
<organism evidence="3">
    <name type="scientific">Lygus hesperus</name>
    <name type="common">Western plant bug</name>
    <dbReference type="NCBI Taxonomy" id="30085"/>
    <lineage>
        <taxon>Eukaryota</taxon>
        <taxon>Metazoa</taxon>
        <taxon>Ecdysozoa</taxon>
        <taxon>Arthropoda</taxon>
        <taxon>Hexapoda</taxon>
        <taxon>Insecta</taxon>
        <taxon>Pterygota</taxon>
        <taxon>Neoptera</taxon>
        <taxon>Paraneoptera</taxon>
        <taxon>Hemiptera</taxon>
        <taxon>Heteroptera</taxon>
        <taxon>Panheteroptera</taxon>
        <taxon>Cimicomorpha</taxon>
        <taxon>Miridae</taxon>
        <taxon>Mirini</taxon>
        <taxon>Lygus</taxon>
    </lineage>
</organism>
<name>A0A146LS24_LYGHE</name>
<dbReference type="GO" id="GO:0004610">
    <property type="term" value="F:phosphoacetylglucosamine mutase activity"/>
    <property type="evidence" value="ECO:0007669"/>
    <property type="project" value="TreeGrafter"/>
</dbReference>
<reference evidence="3" key="1">
    <citation type="journal article" date="2016" name="Gigascience">
        <title>De novo construction of an expanded transcriptome assembly for the western tarnished plant bug, Lygus hesperus.</title>
        <authorList>
            <person name="Tassone E.E."/>
            <person name="Geib S.M."/>
            <person name="Hall B."/>
            <person name="Fabrick J.A."/>
            <person name="Brent C.S."/>
            <person name="Hull J.J."/>
        </authorList>
    </citation>
    <scope>NUCLEOTIDE SEQUENCE</scope>
</reference>